<proteinExistence type="inferred from homology"/>
<evidence type="ECO:0000256" key="3">
    <source>
        <dbReference type="ARBA" id="ARBA00022475"/>
    </source>
</evidence>
<evidence type="ECO:0000256" key="7">
    <source>
        <dbReference type="SAM" id="Phobius"/>
    </source>
</evidence>
<feature type="transmembrane region" description="Helical" evidence="7">
    <location>
        <begin position="16"/>
        <end position="36"/>
    </location>
</feature>
<dbReference type="EMBL" id="JBHUME010000015">
    <property type="protein sequence ID" value="MFD2615133.1"/>
    <property type="molecule type" value="Genomic_DNA"/>
</dbReference>
<protein>
    <submittedName>
        <fullName evidence="9">DMT family transporter</fullName>
    </submittedName>
</protein>
<feature type="domain" description="EamA" evidence="8">
    <location>
        <begin position="161"/>
        <end position="294"/>
    </location>
</feature>
<evidence type="ECO:0000256" key="2">
    <source>
        <dbReference type="ARBA" id="ARBA00007362"/>
    </source>
</evidence>
<feature type="transmembrane region" description="Helical" evidence="7">
    <location>
        <begin position="221"/>
        <end position="240"/>
    </location>
</feature>
<evidence type="ECO:0000256" key="6">
    <source>
        <dbReference type="ARBA" id="ARBA00023136"/>
    </source>
</evidence>
<comment type="caution">
    <text evidence="9">The sequence shown here is derived from an EMBL/GenBank/DDBJ whole genome shotgun (WGS) entry which is preliminary data.</text>
</comment>
<dbReference type="RefSeq" id="WP_377606703.1">
    <property type="nucleotide sequence ID" value="NZ_JBHUME010000015.1"/>
</dbReference>
<dbReference type="Proteomes" id="UP001597541">
    <property type="component" value="Unassembled WGS sequence"/>
</dbReference>
<comment type="similarity">
    <text evidence="2">Belongs to the EamA transporter family.</text>
</comment>
<sequence>MNKTDLSASRSAPKPLLIVLILVIGIVAISFSSIFIKWTAAPVAIAAMWRLWITNALLFPFAWRSRRELKGLTGRDWTMLFGSGAALGLHFLFWMESLRYTSVASSTALLALEPVLVMIGSLWVFKQRTDGRRLASMGIAVLGAIAIGWGDFGLSARALQGDLLSLIGTAAVAFHMLFGQSMRGKMSAVTYSSAVFFIAGGVLAAYSAFRGFSFVAYSAQDWTMFGLLAVVPTILGHYLFNWLLKYMHATSVSMAVLGEPLGSTLLAFFLLGEVVTPVQFFAGALLIGGVWMFIRRERKEEAPEAPAAVAEPVS</sequence>
<organism evidence="9 10">
    <name type="scientific">Paenibacillus gansuensis</name>
    <dbReference type="NCBI Taxonomy" id="306542"/>
    <lineage>
        <taxon>Bacteria</taxon>
        <taxon>Bacillati</taxon>
        <taxon>Bacillota</taxon>
        <taxon>Bacilli</taxon>
        <taxon>Bacillales</taxon>
        <taxon>Paenibacillaceae</taxon>
        <taxon>Paenibacillus</taxon>
    </lineage>
</organism>
<name>A0ABW5PKE9_9BACL</name>
<keyword evidence="4 7" id="KW-0812">Transmembrane</keyword>
<dbReference type="InterPro" id="IPR037185">
    <property type="entry name" value="EmrE-like"/>
</dbReference>
<feature type="transmembrane region" description="Helical" evidence="7">
    <location>
        <begin position="107"/>
        <end position="125"/>
    </location>
</feature>
<dbReference type="Pfam" id="PF00892">
    <property type="entry name" value="EamA"/>
    <property type="match status" value="2"/>
</dbReference>
<dbReference type="InterPro" id="IPR050638">
    <property type="entry name" value="AA-Vitamin_Transporters"/>
</dbReference>
<dbReference type="SUPFAM" id="SSF103481">
    <property type="entry name" value="Multidrug resistance efflux transporter EmrE"/>
    <property type="match status" value="2"/>
</dbReference>
<feature type="transmembrane region" description="Helical" evidence="7">
    <location>
        <begin position="134"/>
        <end position="152"/>
    </location>
</feature>
<gene>
    <name evidence="9" type="ORF">ACFSUF_22185</name>
</gene>
<keyword evidence="5 7" id="KW-1133">Transmembrane helix</keyword>
<dbReference type="PANTHER" id="PTHR32322:SF18">
    <property type="entry name" value="S-ADENOSYLMETHIONINE_S-ADENOSYLHOMOCYSTEINE TRANSPORTER"/>
    <property type="match status" value="1"/>
</dbReference>
<evidence type="ECO:0000313" key="10">
    <source>
        <dbReference type="Proteomes" id="UP001597541"/>
    </source>
</evidence>
<reference evidence="10" key="1">
    <citation type="journal article" date="2019" name="Int. J. Syst. Evol. Microbiol.">
        <title>The Global Catalogue of Microorganisms (GCM) 10K type strain sequencing project: providing services to taxonomists for standard genome sequencing and annotation.</title>
        <authorList>
            <consortium name="The Broad Institute Genomics Platform"/>
            <consortium name="The Broad Institute Genome Sequencing Center for Infectious Disease"/>
            <person name="Wu L."/>
            <person name="Ma J."/>
        </authorList>
    </citation>
    <scope>NUCLEOTIDE SEQUENCE [LARGE SCALE GENOMIC DNA]</scope>
    <source>
        <strain evidence="10">KCTC 3950</strain>
    </source>
</reference>
<feature type="transmembrane region" description="Helical" evidence="7">
    <location>
        <begin position="42"/>
        <end position="65"/>
    </location>
</feature>
<feature type="domain" description="EamA" evidence="8">
    <location>
        <begin position="18"/>
        <end position="147"/>
    </location>
</feature>
<dbReference type="PANTHER" id="PTHR32322">
    <property type="entry name" value="INNER MEMBRANE TRANSPORTER"/>
    <property type="match status" value="1"/>
</dbReference>
<feature type="transmembrane region" description="Helical" evidence="7">
    <location>
        <begin position="189"/>
        <end position="209"/>
    </location>
</feature>
<evidence type="ECO:0000256" key="5">
    <source>
        <dbReference type="ARBA" id="ARBA00022989"/>
    </source>
</evidence>
<evidence type="ECO:0000256" key="4">
    <source>
        <dbReference type="ARBA" id="ARBA00022692"/>
    </source>
</evidence>
<accession>A0ABW5PKE9</accession>
<keyword evidence="6 7" id="KW-0472">Membrane</keyword>
<evidence type="ECO:0000259" key="8">
    <source>
        <dbReference type="Pfam" id="PF00892"/>
    </source>
</evidence>
<evidence type="ECO:0000313" key="9">
    <source>
        <dbReference type="EMBL" id="MFD2615133.1"/>
    </source>
</evidence>
<feature type="transmembrane region" description="Helical" evidence="7">
    <location>
        <begin position="77"/>
        <end position="95"/>
    </location>
</feature>
<feature type="transmembrane region" description="Helical" evidence="7">
    <location>
        <begin position="158"/>
        <end position="177"/>
    </location>
</feature>
<keyword evidence="3" id="KW-1003">Cell membrane</keyword>
<keyword evidence="10" id="KW-1185">Reference proteome</keyword>
<dbReference type="InterPro" id="IPR000620">
    <property type="entry name" value="EamA_dom"/>
</dbReference>
<comment type="subcellular location">
    <subcellularLocation>
        <location evidence="1">Cell membrane</location>
        <topology evidence="1">Multi-pass membrane protein</topology>
    </subcellularLocation>
</comment>
<evidence type="ECO:0000256" key="1">
    <source>
        <dbReference type="ARBA" id="ARBA00004651"/>
    </source>
</evidence>